<dbReference type="Proteomes" id="UP000175691">
    <property type="component" value="Unassembled WGS sequence"/>
</dbReference>
<dbReference type="InterPro" id="IPR016181">
    <property type="entry name" value="Acyl_CoA_acyltransferase"/>
</dbReference>
<dbReference type="Pfam" id="PF13444">
    <property type="entry name" value="Acetyltransf_5"/>
    <property type="match status" value="1"/>
</dbReference>
<reference evidence="1 2" key="1">
    <citation type="submission" date="2016-08" db="EMBL/GenBank/DDBJ databases">
        <authorList>
            <person name="Seilhamer J.J."/>
        </authorList>
    </citation>
    <scope>NUCLEOTIDE SEQUENCE [LARGE SCALE GENOMIC DNA]</scope>
    <source>
        <strain evidence="1 2">KCTC 42603</strain>
    </source>
</reference>
<dbReference type="NCBIfam" id="TIGR03694">
    <property type="entry name" value="exosort_acyl"/>
    <property type="match status" value="1"/>
</dbReference>
<evidence type="ECO:0000313" key="1">
    <source>
        <dbReference type="EMBL" id="OFC71732.1"/>
    </source>
</evidence>
<dbReference type="STRING" id="1656094.BFC18_06150"/>
<proteinExistence type="predicted"/>
<sequence length="297" mass="34502">MKRRLLNAFKKVHQVPGVKHIVKPLVKRKMNKAIDAAASHFFEHFTLVVAHEERDQRACFRTRHQVYCEEMAFEDTRPNKMEVDEFDEYAISCYIKHKATGDCAGTIRVVMPQHNGQMLPIEQNCAEAIRMDENSPARLPRHSVCEISRLAIPKRFRRRETDTNLSPVTGKSLDKGFKKTKPDRNFPYLTLALYFFAATICVLRDVENVYVMMEPKLARSLRMLGIEFNQLGQVIDYHGKRAAYQLSPEEFFQQISPSLHRFYRKIMKELEDVPNFGSIHKPNPSMLTTKDQKTRAA</sequence>
<keyword evidence="2" id="KW-1185">Reference proteome</keyword>
<evidence type="ECO:0000313" key="2">
    <source>
        <dbReference type="Proteomes" id="UP000175691"/>
    </source>
</evidence>
<protein>
    <recommendedName>
        <fullName evidence="3">GNAT family N-acetyltransferase</fullName>
    </recommendedName>
</protein>
<dbReference type="InterPro" id="IPR022484">
    <property type="entry name" value="PEP-CTERM/exosrtase_acylTfrase"/>
</dbReference>
<dbReference type="AlphaFoldDB" id="A0A1E7ZE42"/>
<comment type="caution">
    <text evidence="1">The sequence shown here is derived from an EMBL/GenBank/DDBJ whole genome shotgun (WGS) entry which is preliminary data.</text>
</comment>
<evidence type="ECO:0008006" key="3">
    <source>
        <dbReference type="Google" id="ProtNLM"/>
    </source>
</evidence>
<dbReference type="EMBL" id="MDHN01000010">
    <property type="protein sequence ID" value="OFC71732.1"/>
    <property type="molecule type" value="Genomic_DNA"/>
</dbReference>
<dbReference type="SUPFAM" id="SSF55729">
    <property type="entry name" value="Acyl-CoA N-acyltransferases (Nat)"/>
    <property type="match status" value="1"/>
</dbReference>
<name>A0A1E7ZE42_9ALTE</name>
<accession>A0A1E7ZE42</accession>
<dbReference type="Gene3D" id="3.40.630.30">
    <property type="match status" value="1"/>
</dbReference>
<gene>
    <name evidence="1" type="ORF">BFC18_06150</name>
</gene>
<organism evidence="1 2">
    <name type="scientific">Alteromonas confluentis</name>
    <dbReference type="NCBI Taxonomy" id="1656094"/>
    <lineage>
        <taxon>Bacteria</taxon>
        <taxon>Pseudomonadati</taxon>
        <taxon>Pseudomonadota</taxon>
        <taxon>Gammaproteobacteria</taxon>
        <taxon>Alteromonadales</taxon>
        <taxon>Alteromonadaceae</taxon>
        <taxon>Alteromonas/Salinimonas group</taxon>
        <taxon>Alteromonas</taxon>
    </lineage>
</organism>